<protein>
    <submittedName>
        <fullName evidence="11">Sia-alpha-2,3-Gal-beta-1,4-GlcNAc-R:alpha 2,8-sialyltransferase</fullName>
    </submittedName>
</protein>
<gene>
    <name evidence="11" type="ORF">HOLleu_12863</name>
</gene>
<dbReference type="GO" id="GO:0000139">
    <property type="term" value="C:Golgi membrane"/>
    <property type="evidence" value="ECO:0007669"/>
    <property type="project" value="UniProtKB-SubCell"/>
</dbReference>
<dbReference type="Gene3D" id="3.90.1480.20">
    <property type="entry name" value="Glycosyl transferase family 29"/>
    <property type="match status" value="1"/>
</dbReference>
<evidence type="ECO:0000256" key="4">
    <source>
        <dbReference type="ARBA" id="ARBA00022679"/>
    </source>
</evidence>
<keyword evidence="9" id="KW-0472">Membrane</keyword>
<dbReference type="InterPro" id="IPR038578">
    <property type="entry name" value="GT29-like_sf"/>
</dbReference>
<keyword evidence="3" id="KW-0328">Glycosyltransferase</keyword>
<evidence type="ECO:0000256" key="9">
    <source>
        <dbReference type="ARBA" id="ARBA00023136"/>
    </source>
</evidence>
<keyword evidence="6" id="KW-0735">Signal-anchor</keyword>
<evidence type="ECO:0000256" key="8">
    <source>
        <dbReference type="ARBA" id="ARBA00023034"/>
    </source>
</evidence>
<dbReference type="OrthoDB" id="10264956at2759"/>
<keyword evidence="4" id="KW-0808">Transferase</keyword>
<dbReference type="GO" id="GO:0006491">
    <property type="term" value="P:N-glycan processing"/>
    <property type="evidence" value="ECO:0007669"/>
    <property type="project" value="TreeGrafter"/>
</dbReference>
<comment type="similarity">
    <text evidence="2">Belongs to the glycosyltransferase 29 family.</text>
</comment>
<accession>A0A9Q1HE84</accession>
<dbReference type="GO" id="GO:0003828">
    <property type="term" value="F:alpha-N-acetylneuraminate alpha-2,8-sialyltransferase activity"/>
    <property type="evidence" value="ECO:0007669"/>
    <property type="project" value="TreeGrafter"/>
</dbReference>
<evidence type="ECO:0000256" key="2">
    <source>
        <dbReference type="ARBA" id="ARBA00006003"/>
    </source>
</evidence>
<dbReference type="GO" id="GO:0009311">
    <property type="term" value="P:oligosaccharide metabolic process"/>
    <property type="evidence" value="ECO:0007669"/>
    <property type="project" value="TreeGrafter"/>
</dbReference>
<evidence type="ECO:0000313" key="12">
    <source>
        <dbReference type="Proteomes" id="UP001152320"/>
    </source>
</evidence>
<reference evidence="11" key="1">
    <citation type="submission" date="2021-10" db="EMBL/GenBank/DDBJ databases">
        <title>Tropical sea cucumber genome reveals ecological adaptation and Cuvierian tubules defense mechanism.</title>
        <authorList>
            <person name="Chen T."/>
        </authorList>
    </citation>
    <scope>NUCLEOTIDE SEQUENCE</scope>
    <source>
        <strain evidence="11">Nanhai2018</strain>
        <tissue evidence="11">Muscle</tissue>
    </source>
</reference>
<dbReference type="InterPro" id="IPR001675">
    <property type="entry name" value="Glyco_trans_29"/>
</dbReference>
<dbReference type="AlphaFoldDB" id="A0A9Q1HE84"/>
<evidence type="ECO:0000313" key="11">
    <source>
        <dbReference type="EMBL" id="KAJ8041926.1"/>
    </source>
</evidence>
<evidence type="ECO:0000256" key="10">
    <source>
        <dbReference type="ARBA" id="ARBA00023180"/>
    </source>
</evidence>
<sequence length="334" mass="39320">MFPNINIEYLRGTELRAFFTHNLWNFEGKDAEKLYLYHKLLRKNHSFNYTNIDLIRQEVDDELGRNFSRLFILDQQNTALGSKLHYNMKTSRKPHFVVTEDFRRRLLPNITFKRHKRCSVVGNSGTLLGSKCGKHVDLSDFVFRCNAAPIQTFQEDTGRKSNVTSFNPSILDVRYKGLSTQGDIRNFLQDMKEFRGFLLASCFSTSGYIDLCLKMLQNYNITENYLTMGHPDHFQKLCNFWSRRGLSRRLTTGFYFTNVALSLCDEVHLYGFWPFPYVIDSSQMEVPYHYFDDMKFDFQIKNRNVHFMDLEFSIFVQLHLHGLIKLHVGGCDHT</sequence>
<dbReference type="PANTHER" id="PTHR11987:SF54">
    <property type="entry name" value="ST8 ALPHA-N-ACETYL-NEURAMINIDE ALPHA-2,8-SIALYLTRANSFERASE 6"/>
    <property type="match status" value="1"/>
</dbReference>
<dbReference type="PANTHER" id="PTHR11987">
    <property type="entry name" value="ALPHA-2,8-SIALYLTRANSFERASE"/>
    <property type="match status" value="1"/>
</dbReference>
<dbReference type="EMBL" id="JAIZAY010000005">
    <property type="protein sequence ID" value="KAJ8041926.1"/>
    <property type="molecule type" value="Genomic_DNA"/>
</dbReference>
<evidence type="ECO:0000256" key="3">
    <source>
        <dbReference type="ARBA" id="ARBA00022676"/>
    </source>
</evidence>
<proteinExistence type="inferred from homology"/>
<keyword evidence="8" id="KW-0333">Golgi apparatus</keyword>
<evidence type="ECO:0000256" key="7">
    <source>
        <dbReference type="ARBA" id="ARBA00022989"/>
    </source>
</evidence>
<organism evidence="11 12">
    <name type="scientific">Holothuria leucospilota</name>
    <name type="common">Black long sea cucumber</name>
    <name type="synonym">Mertensiothuria leucospilota</name>
    <dbReference type="NCBI Taxonomy" id="206669"/>
    <lineage>
        <taxon>Eukaryota</taxon>
        <taxon>Metazoa</taxon>
        <taxon>Echinodermata</taxon>
        <taxon>Eleutherozoa</taxon>
        <taxon>Echinozoa</taxon>
        <taxon>Holothuroidea</taxon>
        <taxon>Aspidochirotacea</taxon>
        <taxon>Aspidochirotida</taxon>
        <taxon>Holothuriidae</taxon>
        <taxon>Holothuria</taxon>
    </lineage>
</organism>
<keyword evidence="7" id="KW-1133">Transmembrane helix</keyword>
<dbReference type="Pfam" id="PF00777">
    <property type="entry name" value="Glyco_transf_29"/>
    <property type="match status" value="1"/>
</dbReference>
<dbReference type="CDD" id="cd23963">
    <property type="entry name" value="GT29_ST8SIA"/>
    <property type="match status" value="1"/>
</dbReference>
<keyword evidence="5" id="KW-0812">Transmembrane</keyword>
<keyword evidence="12" id="KW-1185">Reference proteome</keyword>
<name>A0A9Q1HE84_HOLLE</name>
<evidence type="ECO:0000256" key="1">
    <source>
        <dbReference type="ARBA" id="ARBA00004323"/>
    </source>
</evidence>
<keyword evidence="10" id="KW-0325">Glycoprotein</keyword>
<evidence type="ECO:0000256" key="5">
    <source>
        <dbReference type="ARBA" id="ARBA00022692"/>
    </source>
</evidence>
<comment type="caution">
    <text evidence="11">The sequence shown here is derived from an EMBL/GenBank/DDBJ whole genome shotgun (WGS) entry which is preliminary data.</text>
</comment>
<dbReference type="Proteomes" id="UP001152320">
    <property type="component" value="Chromosome 5"/>
</dbReference>
<comment type="subcellular location">
    <subcellularLocation>
        <location evidence="1">Golgi apparatus membrane</location>
        <topology evidence="1">Single-pass type II membrane protein</topology>
    </subcellularLocation>
</comment>
<dbReference type="InterPro" id="IPR050943">
    <property type="entry name" value="Glycosyltr_29_Sialyltrsf"/>
</dbReference>
<evidence type="ECO:0000256" key="6">
    <source>
        <dbReference type="ARBA" id="ARBA00022968"/>
    </source>
</evidence>